<evidence type="ECO:0000259" key="3">
    <source>
        <dbReference type="PROSITE" id="PS50110"/>
    </source>
</evidence>
<dbReference type="SMART" id="SM00448">
    <property type="entry name" value="REC"/>
    <property type="match status" value="1"/>
</dbReference>
<dbReference type="InterPro" id="IPR007492">
    <property type="entry name" value="LytTR_DNA-bd_dom"/>
</dbReference>
<dbReference type="Pfam" id="PF04397">
    <property type="entry name" value="LytTR"/>
    <property type="match status" value="1"/>
</dbReference>
<feature type="domain" description="HTH LytTR-type" evidence="4">
    <location>
        <begin position="138"/>
        <end position="236"/>
    </location>
</feature>
<dbReference type="SUPFAM" id="SSF52172">
    <property type="entry name" value="CheY-like"/>
    <property type="match status" value="1"/>
</dbReference>
<evidence type="ECO:0000256" key="1">
    <source>
        <dbReference type="ARBA" id="ARBA00022553"/>
    </source>
</evidence>
<dbReference type="EMBL" id="CP116221">
    <property type="protein sequence ID" value="WCO01399.1"/>
    <property type="molecule type" value="Genomic_DNA"/>
</dbReference>
<dbReference type="InterPro" id="IPR050595">
    <property type="entry name" value="Bact_response_regulator"/>
</dbReference>
<dbReference type="PROSITE" id="PS50110">
    <property type="entry name" value="RESPONSE_REGULATORY"/>
    <property type="match status" value="1"/>
</dbReference>
<dbReference type="InterPro" id="IPR001789">
    <property type="entry name" value="Sig_transdc_resp-reg_receiver"/>
</dbReference>
<dbReference type="PANTHER" id="PTHR44591">
    <property type="entry name" value="STRESS RESPONSE REGULATOR PROTEIN 1"/>
    <property type="match status" value="1"/>
</dbReference>
<dbReference type="PANTHER" id="PTHR44591:SF3">
    <property type="entry name" value="RESPONSE REGULATORY DOMAIN-CONTAINING PROTEIN"/>
    <property type="match status" value="1"/>
</dbReference>
<dbReference type="Gene3D" id="3.40.50.2300">
    <property type="match status" value="1"/>
</dbReference>
<protein>
    <submittedName>
        <fullName evidence="5">Response regulator</fullName>
    </submittedName>
</protein>
<dbReference type="Pfam" id="PF00072">
    <property type="entry name" value="Response_reg"/>
    <property type="match status" value="1"/>
</dbReference>
<sequence>MKSIYIVEDEPIIARTIKTALEQEGYTICGMANNGKEALYDIDELQPDLVLLDITLKGTVDGITVAEKLQKTSNIPYVFLTSLTDSETTERVKLTKPAGFISKPFTIASLRNNIEIALFKLNEDATIETETTVDDEALFIKNKSEFIKLSKADILFFEASDFYCYAHTLDRKILISRTLKYVETNINDSTFIRVHRSYIINIKKIDALYDGYLTINKKTIPVSKSNKDKLLNSLSLL</sequence>
<evidence type="ECO:0000259" key="4">
    <source>
        <dbReference type="PROSITE" id="PS50930"/>
    </source>
</evidence>
<dbReference type="PROSITE" id="PS50930">
    <property type="entry name" value="HTH_LYTTR"/>
    <property type="match status" value="1"/>
</dbReference>
<feature type="domain" description="Response regulatory" evidence="3">
    <location>
        <begin position="3"/>
        <end position="118"/>
    </location>
</feature>
<keyword evidence="1 2" id="KW-0597">Phosphoprotein</keyword>
<evidence type="ECO:0000256" key="2">
    <source>
        <dbReference type="PROSITE-ProRule" id="PRU00169"/>
    </source>
</evidence>
<evidence type="ECO:0000313" key="6">
    <source>
        <dbReference type="Proteomes" id="UP001202717"/>
    </source>
</evidence>
<dbReference type="RefSeq" id="WP_249993346.1">
    <property type="nucleotide sequence ID" value="NZ_CP116221.1"/>
</dbReference>
<name>A0ABY7RWT7_9FLAO</name>
<evidence type="ECO:0000313" key="5">
    <source>
        <dbReference type="EMBL" id="WCO01399.1"/>
    </source>
</evidence>
<dbReference type="InterPro" id="IPR011006">
    <property type="entry name" value="CheY-like_superfamily"/>
</dbReference>
<proteinExistence type="predicted"/>
<dbReference type="Gene3D" id="2.40.50.1020">
    <property type="entry name" value="LytTr DNA-binding domain"/>
    <property type="match status" value="1"/>
</dbReference>
<dbReference type="CDD" id="cd17534">
    <property type="entry name" value="REC_DC-like"/>
    <property type="match status" value="1"/>
</dbReference>
<feature type="modified residue" description="4-aspartylphosphate" evidence="2">
    <location>
        <position position="53"/>
    </location>
</feature>
<dbReference type="Proteomes" id="UP001202717">
    <property type="component" value="Chromosome"/>
</dbReference>
<gene>
    <name evidence="5" type="ORF">MUN68_015200</name>
</gene>
<organism evidence="5 6">
    <name type="scientific">Psychroserpens ponticola</name>
    <dbReference type="NCBI Taxonomy" id="2932268"/>
    <lineage>
        <taxon>Bacteria</taxon>
        <taxon>Pseudomonadati</taxon>
        <taxon>Bacteroidota</taxon>
        <taxon>Flavobacteriia</taxon>
        <taxon>Flavobacteriales</taxon>
        <taxon>Flavobacteriaceae</taxon>
        <taxon>Psychroserpens</taxon>
    </lineage>
</organism>
<dbReference type="SMART" id="SM00850">
    <property type="entry name" value="LytTR"/>
    <property type="match status" value="1"/>
</dbReference>
<accession>A0ABY7RWT7</accession>
<keyword evidence="6" id="KW-1185">Reference proteome</keyword>
<reference evidence="5 6" key="1">
    <citation type="submission" date="2023-01" db="EMBL/GenBank/DDBJ databases">
        <title>Psychroserpens ponticola sp. nov., isolated from seawater.</title>
        <authorList>
            <person name="Kristyanto S."/>
            <person name="Jung J."/>
            <person name="Kim J.M."/>
            <person name="Jeon C.O."/>
        </authorList>
    </citation>
    <scope>NUCLEOTIDE SEQUENCE [LARGE SCALE GENOMIC DNA]</scope>
    <source>
        <strain evidence="5 6">MSW6</strain>
    </source>
</reference>